<dbReference type="InterPro" id="IPR047113">
    <property type="entry name" value="PA2G4/ARX1"/>
</dbReference>
<dbReference type="FunFam" id="3.90.230.10:FF:000013">
    <property type="entry name" value="DNA-binding protein, 42 kDa"/>
    <property type="match status" value="1"/>
</dbReference>
<keyword evidence="5" id="KW-1185">Reference proteome</keyword>
<comment type="similarity">
    <text evidence="1">Belongs to the peptidase M24 family.</text>
</comment>
<dbReference type="PANTHER" id="PTHR10804">
    <property type="entry name" value="PROTEASE FAMILY M24 METHIONYL AMINOPEPTIDASE, AMINOPEPTIDASE P"/>
    <property type="match status" value="1"/>
</dbReference>
<dbReference type="NCBIfam" id="TIGR00495">
    <property type="entry name" value="crvDNA_42K"/>
    <property type="match status" value="1"/>
</dbReference>
<gene>
    <name evidence="4" type="ORF">AFUS01_LOCUS5257</name>
</gene>
<sequence>MADKDESEKTIAEDLVVTKYKMAAEITNRTLIAVIEKCVPGASVRDVCSAGDKMILEETGKQFKKEKDLKKGIAFPTCISVNNCICHYSPLQTEPDYVLQENDVIKIDLGSHIDGFIAVVAHTLVVGASKDTKVTGRRADVVLAAHYASEAALRLVKPGNDSDKVTEAVGKIAESFKCKPIEGMLSHQLQQNTIDGEKTIIQNPNEAQRKEYEKCTFELHEVYAVDVLISTGEGVGKEMNTRVSVYKRTDDQYMLKLKASRGFFSEVTQKHGMMAFNLRDFEDQKKARMGLVECVNHKLIDPYQVLYEKNSEIVAQFKFTVLLMPTGSHKITGATVDPNLYESEHKIEDEELKKLLASSVNPSKKKKKKAPADKGKEESTPTPQATNGEPEKV</sequence>
<dbReference type="PANTHER" id="PTHR10804:SF11">
    <property type="entry name" value="PROLIFERATION-ASSOCIATED PROTEIN 2G4"/>
    <property type="match status" value="1"/>
</dbReference>
<feature type="compositionally biased region" description="Basic and acidic residues" evidence="2">
    <location>
        <begin position="370"/>
        <end position="379"/>
    </location>
</feature>
<protein>
    <recommendedName>
        <fullName evidence="3">Peptidase M24 domain-containing protein</fullName>
    </recommendedName>
</protein>
<dbReference type="InterPro" id="IPR000994">
    <property type="entry name" value="Pept_M24"/>
</dbReference>
<feature type="domain" description="Peptidase M24" evidence="3">
    <location>
        <begin position="19"/>
        <end position="202"/>
    </location>
</feature>
<reference evidence="4" key="1">
    <citation type="submission" date="2021-06" db="EMBL/GenBank/DDBJ databases">
        <authorList>
            <person name="Hodson N. C."/>
            <person name="Mongue J. A."/>
            <person name="Jaron S. K."/>
        </authorList>
    </citation>
    <scope>NUCLEOTIDE SEQUENCE</scope>
</reference>
<name>A0A8J2NK26_9HEXA</name>
<dbReference type="AlphaFoldDB" id="A0A8J2NK26"/>
<dbReference type="CDD" id="cd01089">
    <property type="entry name" value="PA2G4-like"/>
    <property type="match status" value="1"/>
</dbReference>
<evidence type="ECO:0000313" key="4">
    <source>
        <dbReference type="EMBL" id="CAG7713870.1"/>
    </source>
</evidence>
<evidence type="ECO:0000256" key="1">
    <source>
        <dbReference type="ARBA" id="ARBA00007319"/>
    </source>
</evidence>
<dbReference type="InterPro" id="IPR004545">
    <property type="entry name" value="PA2G4"/>
</dbReference>
<dbReference type="OrthoDB" id="5876363at2759"/>
<dbReference type="Proteomes" id="UP000708208">
    <property type="component" value="Unassembled WGS sequence"/>
</dbReference>
<feature type="region of interest" description="Disordered" evidence="2">
    <location>
        <begin position="354"/>
        <end position="393"/>
    </location>
</feature>
<comment type="caution">
    <text evidence="4">The sequence shown here is derived from an EMBL/GenBank/DDBJ whole genome shotgun (WGS) entry which is preliminary data.</text>
</comment>
<organism evidence="4 5">
    <name type="scientific">Allacma fusca</name>
    <dbReference type="NCBI Taxonomy" id="39272"/>
    <lineage>
        <taxon>Eukaryota</taxon>
        <taxon>Metazoa</taxon>
        <taxon>Ecdysozoa</taxon>
        <taxon>Arthropoda</taxon>
        <taxon>Hexapoda</taxon>
        <taxon>Collembola</taxon>
        <taxon>Symphypleona</taxon>
        <taxon>Sminthuridae</taxon>
        <taxon>Allacma</taxon>
    </lineage>
</organism>
<evidence type="ECO:0000259" key="3">
    <source>
        <dbReference type="Pfam" id="PF00557"/>
    </source>
</evidence>
<dbReference type="Pfam" id="PF00557">
    <property type="entry name" value="Peptidase_M24"/>
    <property type="match status" value="1"/>
</dbReference>
<evidence type="ECO:0000313" key="5">
    <source>
        <dbReference type="Proteomes" id="UP000708208"/>
    </source>
</evidence>
<accession>A0A8J2NK26</accession>
<dbReference type="EMBL" id="CAJVCH010033250">
    <property type="protein sequence ID" value="CAG7713870.1"/>
    <property type="molecule type" value="Genomic_DNA"/>
</dbReference>
<proteinExistence type="inferred from homology"/>
<evidence type="ECO:0000256" key="2">
    <source>
        <dbReference type="SAM" id="MobiDB-lite"/>
    </source>
</evidence>
<dbReference type="FunFam" id="1.10.10.10:FF:000029">
    <property type="entry name" value="Proliferation-associated 2G4, a"/>
    <property type="match status" value="1"/>
</dbReference>